<evidence type="ECO:0000313" key="1">
    <source>
        <dbReference type="EMBL" id="EDR47396.1"/>
    </source>
</evidence>
<reference evidence="1 2" key="1">
    <citation type="submission" date="2007-10" db="EMBL/GenBank/DDBJ databases">
        <title>Draft genome sequence of Dorea formicigenerans(ATCC 27755).</title>
        <authorList>
            <person name="Sudarsanam P."/>
            <person name="Ley R."/>
            <person name="Guruge J."/>
            <person name="Turnbaugh P.J."/>
            <person name="Mahowald M."/>
            <person name="Liep D."/>
            <person name="Gordon J."/>
        </authorList>
    </citation>
    <scope>NUCLEOTIDE SEQUENCE [LARGE SCALE GENOMIC DNA]</scope>
    <source>
        <strain evidence="1 2">ATCC 27755</strain>
    </source>
</reference>
<organism evidence="1 2">
    <name type="scientific">Dorea formicigenerans ATCC 27755</name>
    <dbReference type="NCBI Taxonomy" id="411461"/>
    <lineage>
        <taxon>Bacteria</taxon>
        <taxon>Bacillati</taxon>
        <taxon>Bacillota</taxon>
        <taxon>Clostridia</taxon>
        <taxon>Lachnospirales</taxon>
        <taxon>Lachnospiraceae</taxon>
        <taxon>Dorea</taxon>
    </lineage>
</organism>
<sequence>MRILPEAFCIIGNAISYYTKKIHRSCNGSETSLLAEACGNRTHPGRS</sequence>
<reference evidence="1 2" key="2">
    <citation type="submission" date="2007-10" db="EMBL/GenBank/DDBJ databases">
        <authorList>
            <person name="Fulton L."/>
            <person name="Clifton S."/>
            <person name="Fulton B."/>
            <person name="Xu J."/>
            <person name="Minx P."/>
            <person name="Pepin K.H."/>
            <person name="Johnson M."/>
            <person name="Thiruvilangam P."/>
            <person name="Bhonagiri V."/>
            <person name="Nash W.E."/>
            <person name="Wang C."/>
            <person name="Mardis E.R."/>
            <person name="Wilson R.K."/>
        </authorList>
    </citation>
    <scope>NUCLEOTIDE SEQUENCE [LARGE SCALE GENOMIC DNA]</scope>
    <source>
        <strain evidence="1 2">ATCC 27755</strain>
    </source>
</reference>
<protein>
    <submittedName>
        <fullName evidence="1">Uncharacterized protein</fullName>
    </submittedName>
</protein>
<dbReference type="Proteomes" id="UP000005359">
    <property type="component" value="Unassembled WGS sequence"/>
</dbReference>
<gene>
    <name evidence="1" type="ORF">DORFOR_01362</name>
</gene>
<evidence type="ECO:0000313" key="2">
    <source>
        <dbReference type="Proteomes" id="UP000005359"/>
    </source>
</evidence>
<comment type="caution">
    <text evidence="1">The sequence shown here is derived from an EMBL/GenBank/DDBJ whole genome shotgun (WGS) entry which is preliminary data.</text>
</comment>
<accession>B0G522</accession>
<proteinExistence type="predicted"/>
<dbReference type="EMBL" id="AAXA02000012">
    <property type="protein sequence ID" value="EDR47396.1"/>
    <property type="molecule type" value="Genomic_DNA"/>
</dbReference>
<name>B0G522_9FIRM</name>
<dbReference type="AlphaFoldDB" id="B0G522"/>
<dbReference type="PaxDb" id="411461-DORFOR_01362"/>